<dbReference type="Proteomes" id="UP000199584">
    <property type="component" value="Unassembled WGS sequence"/>
</dbReference>
<dbReference type="AlphaFoldDB" id="A0A1I6DQQ6"/>
<dbReference type="SUPFAM" id="SSF56801">
    <property type="entry name" value="Acetyl-CoA synthetase-like"/>
    <property type="match status" value="1"/>
</dbReference>
<protein>
    <submittedName>
        <fullName evidence="2">AMP-binding enzyme C-terminal domain-containing protein</fullName>
    </submittedName>
</protein>
<organism evidence="2 3">
    <name type="scientific">Desulfoscipio geothermicus DSM 3669</name>
    <dbReference type="NCBI Taxonomy" id="1121426"/>
    <lineage>
        <taxon>Bacteria</taxon>
        <taxon>Bacillati</taxon>
        <taxon>Bacillota</taxon>
        <taxon>Clostridia</taxon>
        <taxon>Eubacteriales</taxon>
        <taxon>Desulfallaceae</taxon>
        <taxon>Desulfoscipio</taxon>
    </lineage>
</organism>
<feature type="domain" description="AMP-binding enzyme C-terminal" evidence="1">
    <location>
        <begin position="16"/>
        <end position="89"/>
    </location>
</feature>
<dbReference type="Pfam" id="PF13193">
    <property type="entry name" value="AMP-binding_C"/>
    <property type="match status" value="1"/>
</dbReference>
<name>A0A1I6DQQ6_9FIRM</name>
<dbReference type="OrthoDB" id="1808552at2"/>
<evidence type="ECO:0000313" key="2">
    <source>
        <dbReference type="EMBL" id="SFR07766.1"/>
    </source>
</evidence>
<accession>A0A1I6DQQ6</accession>
<dbReference type="InterPro" id="IPR025110">
    <property type="entry name" value="AMP-bd_C"/>
</dbReference>
<keyword evidence="3" id="KW-1185">Reference proteome</keyword>
<evidence type="ECO:0000313" key="3">
    <source>
        <dbReference type="Proteomes" id="UP000199584"/>
    </source>
</evidence>
<evidence type="ECO:0000259" key="1">
    <source>
        <dbReference type="Pfam" id="PF13193"/>
    </source>
</evidence>
<proteinExistence type="predicted"/>
<dbReference type="InterPro" id="IPR045851">
    <property type="entry name" value="AMP-bd_C_sf"/>
</dbReference>
<reference evidence="3" key="1">
    <citation type="submission" date="2016-10" db="EMBL/GenBank/DDBJ databases">
        <authorList>
            <person name="Varghese N."/>
            <person name="Submissions S."/>
        </authorList>
    </citation>
    <scope>NUCLEOTIDE SEQUENCE [LARGE SCALE GENOMIC DNA]</scope>
    <source>
        <strain evidence="3">DSM 3669</strain>
    </source>
</reference>
<dbReference type="RefSeq" id="WP_092483650.1">
    <property type="nucleotide sequence ID" value="NZ_FOYM01000015.1"/>
</dbReference>
<dbReference type="Gene3D" id="3.30.300.30">
    <property type="match status" value="1"/>
</dbReference>
<gene>
    <name evidence="2" type="ORF">SAMN05660706_11530</name>
</gene>
<dbReference type="EMBL" id="FOYM01000015">
    <property type="protein sequence ID" value="SFR07766.1"/>
    <property type="molecule type" value="Genomic_DNA"/>
</dbReference>
<sequence>MTDTLSPNTLVLQVRKMEKALITHPNVADAVVIPQHSPAGEQRIRAFVEPADPPPSAESILAHFKNDWPDIQVPVDIIFKSIPRTPSGKVIRQQLLDS</sequence>
<dbReference type="STRING" id="39060.SAMN05660706_11530"/>